<accession>A0A2H0BJ42</accession>
<dbReference type="EMBL" id="PCSW01000070">
    <property type="protein sequence ID" value="PIP57579.1"/>
    <property type="molecule type" value="Genomic_DNA"/>
</dbReference>
<dbReference type="AlphaFoldDB" id="A0A2H0BJ42"/>
<dbReference type="Pfam" id="PF02388">
    <property type="entry name" value="FemAB"/>
    <property type="match status" value="2"/>
</dbReference>
<comment type="similarity">
    <text evidence="1">Belongs to the FemABX family.</text>
</comment>
<evidence type="ECO:0000256" key="2">
    <source>
        <dbReference type="ARBA" id="ARBA00022679"/>
    </source>
</evidence>
<dbReference type="GO" id="GO:0008360">
    <property type="term" value="P:regulation of cell shape"/>
    <property type="evidence" value="ECO:0007669"/>
    <property type="project" value="UniProtKB-KW"/>
</dbReference>
<dbReference type="PROSITE" id="PS51191">
    <property type="entry name" value="FEMABX"/>
    <property type="match status" value="1"/>
</dbReference>
<comment type="caution">
    <text evidence="7">The sequence shown here is derived from an EMBL/GenBank/DDBJ whole genome shotgun (WGS) entry which is preliminary data.</text>
</comment>
<keyword evidence="5" id="KW-0012">Acyltransferase</keyword>
<organism evidence="7 8">
    <name type="scientific">Candidatus Woesebacteria bacterium CG22_combo_CG10-13_8_21_14_all_39_10</name>
    <dbReference type="NCBI Taxonomy" id="1975059"/>
    <lineage>
        <taxon>Bacteria</taxon>
        <taxon>Candidatus Woeseibacteriota</taxon>
    </lineage>
</organism>
<evidence type="ECO:0000313" key="8">
    <source>
        <dbReference type="Proteomes" id="UP000229847"/>
    </source>
</evidence>
<proteinExistence type="inferred from homology"/>
<keyword evidence="2" id="KW-0808">Transferase</keyword>
<dbReference type="GO" id="GO:0009252">
    <property type="term" value="P:peptidoglycan biosynthetic process"/>
    <property type="evidence" value="ECO:0007669"/>
    <property type="project" value="UniProtKB-KW"/>
</dbReference>
<dbReference type="InterPro" id="IPR050644">
    <property type="entry name" value="PG_Glycine_Bridge_Synth"/>
</dbReference>
<keyword evidence="6" id="KW-0961">Cell wall biogenesis/degradation</keyword>
<name>A0A2H0BJ42_9BACT</name>
<evidence type="ECO:0000256" key="5">
    <source>
        <dbReference type="ARBA" id="ARBA00023315"/>
    </source>
</evidence>
<evidence type="ECO:0000313" key="7">
    <source>
        <dbReference type="EMBL" id="PIP57579.1"/>
    </source>
</evidence>
<evidence type="ECO:0000256" key="4">
    <source>
        <dbReference type="ARBA" id="ARBA00022984"/>
    </source>
</evidence>
<gene>
    <name evidence="7" type="ORF">COX03_02340</name>
</gene>
<reference evidence="7 8" key="1">
    <citation type="submission" date="2017-09" db="EMBL/GenBank/DDBJ databases">
        <title>Depth-based differentiation of microbial function through sediment-hosted aquifers and enrichment of novel symbionts in the deep terrestrial subsurface.</title>
        <authorList>
            <person name="Probst A.J."/>
            <person name="Ladd B."/>
            <person name="Jarett J.K."/>
            <person name="Geller-Mcgrath D.E."/>
            <person name="Sieber C.M."/>
            <person name="Emerson J.B."/>
            <person name="Anantharaman K."/>
            <person name="Thomas B.C."/>
            <person name="Malmstrom R."/>
            <person name="Stieglmeier M."/>
            <person name="Klingl A."/>
            <person name="Woyke T."/>
            <person name="Ryan C.M."/>
            <person name="Banfield J.F."/>
        </authorList>
    </citation>
    <scope>NUCLEOTIDE SEQUENCE [LARGE SCALE GENOMIC DNA]</scope>
    <source>
        <strain evidence="7">CG22_combo_CG10-13_8_21_14_all_39_10</strain>
    </source>
</reference>
<keyword evidence="3" id="KW-0133">Cell shape</keyword>
<dbReference type="Gene3D" id="3.40.630.30">
    <property type="match status" value="2"/>
</dbReference>
<dbReference type="PANTHER" id="PTHR36174">
    <property type="entry name" value="LIPID II:GLYCINE GLYCYLTRANSFERASE"/>
    <property type="match status" value="1"/>
</dbReference>
<protein>
    <recommendedName>
        <fullName evidence="9">Methicillin resistance protein</fullName>
    </recommendedName>
</protein>
<sequence>MANYEIKEIIDKKIWEDFLLSKSPKSFLQSWGWGEINRKTGEKIFRLGFFKDKKLVGICLLIKQDAKRGPHLLVPGGPFIDWNDKALVGFFVSSLKKMAAKEKTWFVRVRPELLNTPQSMKLFSELGFRPAPMHLHAENTWVLDITKSEEEILRGMRKTTRYLVKKSLSENLKIDISEDKEYARVLYDLQKETSERHGFVGFPQKLFEVEIEEFTKDDNANVFICRKGKKVLAIAIIVFYGDSAYYHFSGSTSEFSKIPFSYFLQWEIIREAKKRGMKYYNFWGIAPNDNPKHRFAGVTLFKTGFGGERIDWLHARDFPISPFYYLTYIFETARRISRGL</sequence>
<dbReference type="PANTHER" id="PTHR36174:SF1">
    <property type="entry name" value="LIPID II:GLYCINE GLYCYLTRANSFERASE"/>
    <property type="match status" value="1"/>
</dbReference>
<dbReference type="Proteomes" id="UP000229847">
    <property type="component" value="Unassembled WGS sequence"/>
</dbReference>
<dbReference type="SUPFAM" id="SSF55729">
    <property type="entry name" value="Acyl-CoA N-acyltransferases (Nat)"/>
    <property type="match status" value="2"/>
</dbReference>
<dbReference type="InterPro" id="IPR016181">
    <property type="entry name" value="Acyl_CoA_acyltransferase"/>
</dbReference>
<dbReference type="GO" id="GO:0016755">
    <property type="term" value="F:aminoacyltransferase activity"/>
    <property type="evidence" value="ECO:0007669"/>
    <property type="project" value="InterPro"/>
</dbReference>
<evidence type="ECO:0000256" key="3">
    <source>
        <dbReference type="ARBA" id="ARBA00022960"/>
    </source>
</evidence>
<evidence type="ECO:0000256" key="1">
    <source>
        <dbReference type="ARBA" id="ARBA00009943"/>
    </source>
</evidence>
<dbReference type="InterPro" id="IPR003447">
    <property type="entry name" value="FEMABX"/>
</dbReference>
<keyword evidence="4" id="KW-0573">Peptidoglycan synthesis</keyword>
<evidence type="ECO:0008006" key="9">
    <source>
        <dbReference type="Google" id="ProtNLM"/>
    </source>
</evidence>
<evidence type="ECO:0000256" key="6">
    <source>
        <dbReference type="ARBA" id="ARBA00023316"/>
    </source>
</evidence>
<dbReference type="GO" id="GO:0071555">
    <property type="term" value="P:cell wall organization"/>
    <property type="evidence" value="ECO:0007669"/>
    <property type="project" value="UniProtKB-KW"/>
</dbReference>